<protein>
    <submittedName>
        <fullName evidence="1">Similar to Saccharomyces cerevisiae YPL161C BEM4 Protein involved in establishment of cell polarity and bud emergence</fullName>
    </submittedName>
</protein>
<dbReference type="AlphaFoldDB" id="A0A8H2VCS8"/>
<comment type="caution">
    <text evidence="1">The sequence shown here is derived from an EMBL/GenBank/DDBJ whole genome shotgun (WGS) entry which is preliminary data.</text>
</comment>
<name>A0A8H2VCS8_9SACH</name>
<gene>
    <name evidence="1" type="ORF">KABA2_02S06754</name>
</gene>
<keyword evidence="2" id="KW-1185">Reference proteome</keyword>
<evidence type="ECO:0000313" key="1">
    <source>
        <dbReference type="EMBL" id="CAB4252887.1"/>
    </source>
</evidence>
<proteinExistence type="predicted"/>
<dbReference type="EMBL" id="CAEFZW010000002">
    <property type="protein sequence ID" value="CAB4252887.1"/>
    <property type="molecule type" value="Genomic_DNA"/>
</dbReference>
<dbReference type="RefSeq" id="XP_041404925.1">
    <property type="nucleotide sequence ID" value="XM_041548991.1"/>
</dbReference>
<dbReference type="GeneID" id="64856028"/>
<reference evidence="1 2" key="1">
    <citation type="submission" date="2020-05" db="EMBL/GenBank/DDBJ databases">
        <authorList>
            <person name="Casaregola S."/>
            <person name="Devillers H."/>
            <person name="Grondin C."/>
        </authorList>
    </citation>
    <scope>NUCLEOTIDE SEQUENCE [LARGE SCALE GENOMIC DNA]</scope>
    <source>
        <strain evidence="1 2">CLIB 1767</strain>
    </source>
</reference>
<dbReference type="InterPro" id="IPR040144">
    <property type="entry name" value="RAP1GDS1"/>
</dbReference>
<dbReference type="PANTHER" id="PTHR10957">
    <property type="entry name" value="RAP1 GTPASE-GDP DISSOCIATION STIMULATOR 1"/>
    <property type="match status" value="1"/>
</dbReference>
<evidence type="ECO:0000313" key="2">
    <source>
        <dbReference type="Proteomes" id="UP000644660"/>
    </source>
</evidence>
<dbReference type="GO" id="GO:0005085">
    <property type="term" value="F:guanyl-nucleotide exchange factor activity"/>
    <property type="evidence" value="ECO:0007669"/>
    <property type="project" value="InterPro"/>
</dbReference>
<accession>A0A8H2VCS8</accession>
<sequence length="618" mass="69235">MDYDDILFGLQPLLNAQSITDIPLQSVYLDSYLTVLDQLAVSLRSPSNRDIVGQTGLLSNLLRVVSDVLDMCFKEDTLSSAKIAYFRLANELIRCIANSVVDNDSNRCIFIGGPTESDLDKRNIIIDYYTGRILTLMDLPNGADEDLLSSLQTKTIILIRNLCLDNEVYYKRVAKYVRGPLFSLLKLSQHVFLDDIETVVLSSELLEELIEVYSDGFTIHDILFFAQTISLVAKTVPDDIVISEEKDHENEIEEDLSVELLFNVIQSLEIIVTKNDQDGIKYKGLDDIVSFTQKALFQALNILGRKEFQNKMITMRRLVSIVGFISANEGVSNKIDQKMSIEVIKDPSDGYSLAAAFIILSNSVNSRGDSDGLLKNLNIESIIEGTTGKFTDPMQFSGFLDLLRKLLNTSNTILLSTNTLATLIITLKICHDQTKYFQSLLPLLSNLLKKLVTVLPSSSIYYLVNDENTSTPSLEIVLNSGSLIACLVLDKLLISRKTTNEDILIKLWESVFSFQNSSNSNEGLTIDILFQITKTIGIYLKNCDMGSISNNYLMEHQLDELVVIMNTILDMKDKKENGVESVLNNGKFIAGMILNLSKTKTTLTEDEQNLKEIASRFF</sequence>
<dbReference type="Proteomes" id="UP000644660">
    <property type="component" value="Unassembled WGS sequence"/>
</dbReference>
<organism evidence="1 2">
    <name type="scientific">Maudiozyma barnettii</name>
    <dbReference type="NCBI Taxonomy" id="61262"/>
    <lineage>
        <taxon>Eukaryota</taxon>
        <taxon>Fungi</taxon>
        <taxon>Dikarya</taxon>
        <taxon>Ascomycota</taxon>
        <taxon>Saccharomycotina</taxon>
        <taxon>Saccharomycetes</taxon>
        <taxon>Saccharomycetales</taxon>
        <taxon>Saccharomycetaceae</taxon>
        <taxon>Maudiozyma</taxon>
    </lineage>
</organism>